<dbReference type="EMBL" id="AGNL01004409">
    <property type="protein sequence ID" value="EJK73552.1"/>
    <property type="molecule type" value="Genomic_DNA"/>
</dbReference>
<comment type="caution">
    <text evidence="2">The sequence shown here is derived from an EMBL/GenBank/DDBJ whole genome shotgun (WGS) entry which is preliminary data.</text>
</comment>
<evidence type="ECO:0000256" key="1">
    <source>
        <dbReference type="SAM" id="MobiDB-lite"/>
    </source>
</evidence>
<protein>
    <submittedName>
        <fullName evidence="2">Uncharacterized protein</fullName>
    </submittedName>
</protein>
<feature type="region of interest" description="Disordered" evidence="1">
    <location>
        <begin position="55"/>
        <end position="89"/>
    </location>
</feature>
<proteinExistence type="predicted"/>
<dbReference type="Proteomes" id="UP000266841">
    <property type="component" value="Unassembled WGS sequence"/>
</dbReference>
<keyword evidence="3" id="KW-1185">Reference proteome</keyword>
<sequence>MRVSAEKVLEECARGETLALIEDAYRDSPLSAALLFSFGEKGVVKVSGAPARAKGEEKGISGAVKLSPDERRRRVGRTPRPRAEADVDVFHRVPPGRVHLVAAGHEHRRGVDWVARDRE</sequence>
<evidence type="ECO:0000313" key="2">
    <source>
        <dbReference type="EMBL" id="EJK73552.1"/>
    </source>
</evidence>
<reference evidence="2 3" key="1">
    <citation type="journal article" date="2012" name="Genome Biol.">
        <title>Genome and low-iron response of an oceanic diatom adapted to chronic iron limitation.</title>
        <authorList>
            <person name="Lommer M."/>
            <person name="Specht M."/>
            <person name="Roy A.S."/>
            <person name="Kraemer L."/>
            <person name="Andreson R."/>
            <person name="Gutowska M.A."/>
            <person name="Wolf J."/>
            <person name="Bergner S.V."/>
            <person name="Schilhabel M.B."/>
            <person name="Klostermeier U.C."/>
            <person name="Beiko R.G."/>
            <person name="Rosenstiel P."/>
            <person name="Hippler M."/>
            <person name="Laroche J."/>
        </authorList>
    </citation>
    <scope>NUCLEOTIDE SEQUENCE [LARGE SCALE GENOMIC DNA]</scope>
    <source>
        <strain evidence="2 3">CCMP1005</strain>
    </source>
</reference>
<gene>
    <name evidence="2" type="ORF">THAOC_04817</name>
</gene>
<organism evidence="2 3">
    <name type="scientific">Thalassiosira oceanica</name>
    <name type="common">Marine diatom</name>
    <dbReference type="NCBI Taxonomy" id="159749"/>
    <lineage>
        <taxon>Eukaryota</taxon>
        <taxon>Sar</taxon>
        <taxon>Stramenopiles</taxon>
        <taxon>Ochrophyta</taxon>
        <taxon>Bacillariophyta</taxon>
        <taxon>Coscinodiscophyceae</taxon>
        <taxon>Thalassiosirophycidae</taxon>
        <taxon>Thalassiosirales</taxon>
        <taxon>Thalassiosiraceae</taxon>
        <taxon>Thalassiosira</taxon>
    </lineage>
</organism>
<evidence type="ECO:0000313" key="3">
    <source>
        <dbReference type="Proteomes" id="UP000266841"/>
    </source>
</evidence>
<accession>K0TNI1</accession>
<dbReference type="AlphaFoldDB" id="K0TNI1"/>
<name>K0TNI1_THAOC</name>